<reference evidence="1 2" key="1">
    <citation type="journal article" date="2014" name="Curr. Biol.">
        <title>The genome of the clonal raider ant Cerapachys biroi.</title>
        <authorList>
            <person name="Oxley P.R."/>
            <person name="Ji L."/>
            <person name="Fetter-Pruneda I."/>
            <person name="McKenzie S.K."/>
            <person name="Li C."/>
            <person name="Hu H."/>
            <person name="Zhang G."/>
            <person name="Kronauer D.J."/>
        </authorList>
    </citation>
    <scope>NUCLEOTIDE SEQUENCE [LARGE SCALE GENOMIC DNA]</scope>
</reference>
<organism evidence="1 2">
    <name type="scientific">Ooceraea biroi</name>
    <name type="common">Clonal raider ant</name>
    <name type="synonym">Cerapachys biroi</name>
    <dbReference type="NCBI Taxonomy" id="2015173"/>
    <lineage>
        <taxon>Eukaryota</taxon>
        <taxon>Metazoa</taxon>
        <taxon>Ecdysozoa</taxon>
        <taxon>Arthropoda</taxon>
        <taxon>Hexapoda</taxon>
        <taxon>Insecta</taxon>
        <taxon>Pterygota</taxon>
        <taxon>Neoptera</taxon>
        <taxon>Endopterygota</taxon>
        <taxon>Hymenoptera</taxon>
        <taxon>Apocrita</taxon>
        <taxon>Aculeata</taxon>
        <taxon>Formicoidea</taxon>
        <taxon>Formicidae</taxon>
        <taxon>Dorylinae</taxon>
        <taxon>Ooceraea</taxon>
    </lineage>
</organism>
<evidence type="ECO:0000313" key="1">
    <source>
        <dbReference type="EMBL" id="EZA50756.1"/>
    </source>
</evidence>
<keyword evidence="2" id="KW-1185">Reference proteome</keyword>
<dbReference type="EMBL" id="KK107447">
    <property type="protein sequence ID" value="EZA50756.1"/>
    <property type="molecule type" value="Genomic_DNA"/>
</dbReference>
<accession>A0A026W560</accession>
<name>A0A026W560_OOCBI</name>
<protein>
    <submittedName>
        <fullName evidence="1">Uncharacterized protein</fullName>
    </submittedName>
</protein>
<proteinExistence type="predicted"/>
<evidence type="ECO:0000313" key="2">
    <source>
        <dbReference type="Proteomes" id="UP000053097"/>
    </source>
</evidence>
<sequence>MSRKCRITFVKSLGFEKKSLGYSSKIKQLLSEAVFSRITNRKAFGIEVIVVG</sequence>
<gene>
    <name evidence="1" type="ORF">X777_10806</name>
</gene>
<dbReference type="AlphaFoldDB" id="A0A026W560"/>
<dbReference type="Proteomes" id="UP000053097">
    <property type="component" value="Unassembled WGS sequence"/>
</dbReference>